<reference evidence="2 3" key="1">
    <citation type="submission" date="2015-02" db="EMBL/GenBank/DDBJ databases">
        <authorList>
            <person name="Gomez-Escribano P.J."/>
        </authorList>
    </citation>
    <scope>NUCLEOTIDE SEQUENCE [LARGE SCALE GENOMIC DNA]</scope>
    <source>
        <strain evidence="3">C34 (DSM 42122 / NRRL B-24963)</strain>
    </source>
</reference>
<dbReference type="AlphaFoldDB" id="A0A0F7VTF5"/>
<feature type="region of interest" description="Disordered" evidence="1">
    <location>
        <begin position="38"/>
        <end position="66"/>
    </location>
</feature>
<protein>
    <submittedName>
        <fullName evidence="2">Uncharacterized protein</fullName>
    </submittedName>
</protein>
<feature type="region of interest" description="Disordered" evidence="1">
    <location>
        <begin position="1"/>
        <end position="22"/>
    </location>
</feature>
<dbReference type="EMBL" id="LN831790">
    <property type="protein sequence ID" value="CQR60817.1"/>
    <property type="molecule type" value="Genomic_DNA"/>
</dbReference>
<evidence type="ECO:0000256" key="1">
    <source>
        <dbReference type="SAM" id="MobiDB-lite"/>
    </source>
</evidence>
<accession>A0A0F7VTF5</accession>
<feature type="compositionally biased region" description="Gly residues" evidence="1">
    <location>
        <begin position="145"/>
        <end position="154"/>
    </location>
</feature>
<evidence type="ECO:0000313" key="3">
    <source>
        <dbReference type="Proteomes" id="UP000035016"/>
    </source>
</evidence>
<feature type="region of interest" description="Disordered" evidence="1">
    <location>
        <begin position="122"/>
        <end position="154"/>
    </location>
</feature>
<dbReference type="KEGG" id="sle:sle_13550"/>
<organism evidence="2 3">
    <name type="scientific">Streptomyces leeuwenhoekii</name>
    <dbReference type="NCBI Taxonomy" id="1437453"/>
    <lineage>
        <taxon>Bacteria</taxon>
        <taxon>Bacillati</taxon>
        <taxon>Actinomycetota</taxon>
        <taxon>Actinomycetes</taxon>
        <taxon>Kitasatosporales</taxon>
        <taxon>Streptomycetaceae</taxon>
        <taxon>Streptomyces</taxon>
    </lineage>
</organism>
<feature type="compositionally biased region" description="Basic and acidic residues" evidence="1">
    <location>
        <begin position="122"/>
        <end position="136"/>
    </location>
</feature>
<proteinExistence type="predicted"/>
<sequence>MKAVARDFMSSATAWRSSTSTAARPVARAVRGALLEHSETSEYSAQGGAPPRVPGQPYGVPLAGPLSGGATLHPRAVLTDRTAGAIGPALGAETAGEHTRKCQWLAAGALVTFEPYAWGDGTRDAERRAARAEGRRTARSARIAGPGGGGPLKG</sequence>
<name>A0A0F7VTF5_STRLW</name>
<evidence type="ECO:0000313" key="2">
    <source>
        <dbReference type="EMBL" id="CQR60817.1"/>
    </source>
</evidence>
<gene>
    <name evidence="2" type="primary">sle_13550</name>
</gene>
<feature type="compositionally biased region" description="Low complexity" evidence="1">
    <location>
        <begin position="10"/>
        <end position="22"/>
    </location>
</feature>
<dbReference type="Proteomes" id="UP000035016">
    <property type="component" value="Chromosome Chromosome"/>
</dbReference>